<dbReference type="InterPro" id="IPR015943">
    <property type="entry name" value="WD40/YVTN_repeat-like_dom_sf"/>
</dbReference>
<keyword evidence="1 3" id="KW-0853">WD repeat</keyword>
<evidence type="ECO:0000256" key="2">
    <source>
        <dbReference type="ARBA" id="ARBA00022737"/>
    </source>
</evidence>
<comment type="caution">
    <text evidence="4">The sequence shown here is derived from an EMBL/GenBank/DDBJ whole genome shotgun (WGS) entry which is preliminary data.</text>
</comment>
<dbReference type="SMART" id="SM00320">
    <property type="entry name" value="WD40"/>
    <property type="match status" value="4"/>
</dbReference>
<dbReference type="PRINTS" id="PR00320">
    <property type="entry name" value="GPROTEINBRPT"/>
</dbReference>
<evidence type="ECO:0000256" key="1">
    <source>
        <dbReference type="ARBA" id="ARBA00022574"/>
    </source>
</evidence>
<accession>A0A4Z1FB81</accession>
<organism evidence="4 5">
    <name type="scientific">Botrytis paeoniae</name>
    <dbReference type="NCBI Taxonomy" id="278948"/>
    <lineage>
        <taxon>Eukaryota</taxon>
        <taxon>Fungi</taxon>
        <taxon>Dikarya</taxon>
        <taxon>Ascomycota</taxon>
        <taxon>Pezizomycotina</taxon>
        <taxon>Leotiomycetes</taxon>
        <taxon>Helotiales</taxon>
        <taxon>Sclerotiniaceae</taxon>
        <taxon>Botrytis</taxon>
    </lineage>
</organism>
<dbReference type="InterPro" id="IPR036322">
    <property type="entry name" value="WD40_repeat_dom_sf"/>
</dbReference>
<evidence type="ECO:0000313" key="5">
    <source>
        <dbReference type="Proteomes" id="UP000297910"/>
    </source>
</evidence>
<sequence length="291" mass="32150">MLEGYSGWVCSVAFSTNSKLLASALYDDTIKIWDAAIGTLQQMLEGHSDWVHSVAFSTDSKLLVSASNDCTIKIWDAATGTLQQTLEGHSDSVNSVAFSTDSKLLVSASRNRTIKIWNTLEGYSGWVHSVAFSTDSKLLILEGHNDSINSIAFSADSKLLTSASNDSTIKIWDAATGTLQQTLENHISTRNLLFDITNSILIIDTSYFKLNINSNIPLPSSSQAINNRSHHQGLSINKFWVIWNDQNLLWLPPDFRSESFTISHTGSKLAIECRSGRVFIIEIDNPYSNIL</sequence>
<dbReference type="InterPro" id="IPR001680">
    <property type="entry name" value="WD40_rpt"/>
</dbReference>
<dbReference type="InterPro" id="IPR019775">
    <property type="entry name" value="WD40_repeat_CS"/>
</dbReference>
<dbReference type="EMBL" id="PQXI01000264">
    <property type="protein sequence ID" value="TGO20798.1"/>
    <property type="molecule type" value="Genomic_DNA"/>
</dbReference>
<feature type="repeat" description="WD" evidence="3">
    <location>
        <begin position="2"/>
        <end position="34"/>
    </location>
</feature>
<evidence type="ECO:0000256" key="3">
    <source>
        <dbReference type="PROSITE-ProRule" id="PRU00221"/>
    </source>
</evidence>
<dbReference type="PROSITE" id="PS50294">
    <property type="entry name" value="WD_REPEATS_REGION"/>
    <property type="match status" value="4"/>
</dbReference>
<protein>
    <submittedName>
        <fullName evidence="4">Uncharacterized protein</fullName>
    </submittedName>
</protein>
<feature type="repeat" description="WD" evidence="3">
    <location>
        <begin position="44"/>
        <end position="85"/>
    </location>
</feature>
<evidence type="ECO:0000313" key="4">
    <source>
        <dbReference type="EMBL" id="TGO20798.1"/>
    </source>
</evidence>
<dbReference type="SUPFAM" id="SSF50978">
    <property type="entry name" value="WD40 repeat-like"/>
    <property type="match status" value="1"/>
</dbReference>
<gene>
    <name evidence="4" type="ORF">BPAE_0265g00130</name>
</gene>
<feature type="repeat" description="WD" evidence="3">
    <location>
        <begin position="141"/>
        <end position="182"/>
    </location>
</feature>
<dbReference type="AlphaFoldDB" id="A0A4Z1FB81"/>
<proteinExistence type="predicted"/>
<reference evidence="4 5" key="1">
    <citation type="submission" date="2017-12" db="EMBL/GenBank/DDBJ databases">
        <title>Comparative genomics of Botrytis spp.</title>
        <authorList>
            <person name="Valero-Jimenez C.A."/>
            <person name="Tapia P."/>
            <person name="Veloso J."/>
            <person name="Silva-Moreno E."/>
            <person name="Staats M."/>
            <person name="Valdes J.H."/>
            <person name="Van Kan J.A.L."/>
        </authorList>
    </citation>
    <scope>NUCLEOTIDE SEQUENCE [LARGE SCALE GENOMIC DNA]</scope>
    <source>
        <strain evidence="4 5">Bp0003</strain>
    </source>
</reference>
<dbReference type="Pfam" id="PF00400">
    <property type="entry name" value="WD40"/>
    <property type="match status" value="4"/>
</dbReference>
<feature type="repeat" description="WD" evidence="3">
    <location>
        <begin position="86"/>
        <end position="118"/>
    </location>
</feature>
<dbReference type="PROSITE" id="PS00678">
    <property type="entry name" value="WD_REPEATS_1"/>
    <property type="match status" value="2"/>
</dbReference>
<dbReference type="CDD" id="cd00200">
    <property type="entry name" value="WD40"/>
    <property type="match status" value="1"/>
</dbReference>
<dbReference type="PANTHER" id="PTHR19848:SF8">
    <property type="entry name" value="F-BOX AND WD REPEAT DOMAIN CONTAINING 7"/>
    <property type="match status" value="1"/>
</dbReference>
<keyword evidence="2" id="KW-0677">Repeat</keyword>
<dbReference type="PROSITE" id="PS50082">
    <property type="entry name" value="WD_REPEATS_2"/>
    <property type="match status" value="4"/>
</dbReference>
<keyword evidence="5" id="KW-1185">Reference proteome</keyword>
<dbReference type="Proteomes" id="UP000297910">
    <property type="component" value="Unassembled WGS sequence"/>
</dbReference>
<dbReference type="InterPro" id="IPR020472">
    <property type="entry name" value="WD40_PAC1"/>
</dbReference>
<name>A0A4Z1FB81_9HELO</name>
<dbReference type="PANTHER" id="PTHR19848">
    <property type="entry name" value="WD40 REPEAT PROTEIN"/>
    <property type="match status" value="1"/>
</dbReference>
<dbReference type="Gene3D" id="2.130.10.10">
    <property type="entry name" value="YVTN repeat-like/Quinoprotein amine dehydrogenase"/>
    <property type="match status" value="3"/>
</dbReference>